<feature type="signal peptide" evidence="1">
    <location>
        <begin position="1"/>
        <end position="26"/>
    </location>
</feature>
<keyword evidence="1" id="KW-0732">Signal</keyword>
<dbReference type="InterPro" id="IPR011048">
    <property type="entry name" value="Haem_d1_sf"/>
</dbReference>
<dbReference type="EMBL" id="CAKOGP040002369">
    <property type="protein sequence ID" value="CAJ1968181.1"/>
    <property type="molecule type" value="Genomic_DNA"/>
</dbReference>
<evidence type="ECO:0000256" key="1">
    <source>
        <dbReference type="SAM" id="SignalP"/>
    </source>
</evidence>
<name>A0AAD2GC00_9STRA</name>
<protein>
    <submittedName>
        <fullName evidence="2">Uncharacterized protein</fullName>
    </submittedName>
</protein>
<dbReference type="Gene3D" id="2.130.10.10">
    <property type="entry name" value="YVTN repeat-like/Quinoprotein amine dehydrogenase"/>
    <property type="match status" value="1"/>
</dbReference>
<dbReference type="PANTHER" id="PTHR36220">
    <property type="entry name" value="UNNAMED PRODUCT"/>
    <property type="match status" value="1"/>
</dbReference>
<dbReference type="PANTHER" id="PTHR36220:SF1">
    <property type="entry name" value="GAMMA TUBULIN COMPLEX COMPONENT C-TERMINAL DOMAIN-CONTAINING PROTEIN"/>
    <property type="match status" value="1"/>
</dbReference>
<feature type="chain" id="PRO_5042103893" evidence="1">
    <location>
        <begin position="27"/>
        <end position="392"/>
    </location>
</feature>
<dbReference type="InterPro" id="IPR015943">
    <property type="entry name" value="WD40/YVTN_repeat-like_dom_sf"/>
</dbReference>
<evidence type="ECO:0000313" key="2">
    <source>
        <dbReference type="EMBL" id="CAJ1968181.1"/>
    </source>
</evidence>
<evidence type="ECO:0000313" key="3">
    <source>
        <dbReference type="Proteomes" id="UP001295423"/>
    </source>
</evidence>
<dbReference type="Proteomes" id="UP001295423">
    <property type="component" value="Unassembled WGS sequence"/>
</dbReference>
<sequence length="392" mass="41072">MVPTFTNVVASLALVLLYSLAQVVRSQSLSLRQWAGNENQGSIIGLTSNDKPPPDAFANQEVRPPFIGNDRNFNSGDIRNGSVRFFRKEQGSSASPSNELTNLTLFGNSLGGDFGHAISLSGDGNRVAIGAISSGNVGSVSVYEMVNEAWGLLGVIPGEVVDSIFGYSVSLSKDGSRVAIGDRLNTRRNAGYGRVYEWNGSSFLKLGANIDRESISGGKTPSDIALSEDGLVVAIGALCIDVGFGSYFTGVSVALSGDGNIVAVGINKRVQVFEWKDAEWIQVGQTLKDLGGQIYSGESVSLSSSGSVLALGSDRVAPQVYILADGTWLELGGIIGSFGGHLVSLSSDGFTLAVGDWRSDSVSIYNLNELLETTTPTPSPSAISGPTMAHHP</sequence>
<proteinExistence type="predicted"/>
<dbReference type="SUPFAM" id="SSF51004">
    <property type="entry name" value="C-terminal (heme d1) domain of cytochrome cd1-nitrite reductase"/>
    <property type="match status" value="1"/>
</dbReference>
<reference evidence="2" key="1">
    <citation type="submission" date="2023-08" db="EMBL/GenBank/DDBJ databases">
        <authorList>
            <person name="Audoor S."/>
            <person name="Bilcke G."/>
        </authorList>
    </citation>
    <scope>NUCLEOTIDE SEQUENCE</scope>
</reference>
<dbReference type="AlphaFoldDB" id="A0AAD2GC00"/>
<organism evidence="2 3">
    <name type="scientific">Cylindrotheca closterium</name>
    <dbReference type="NCBI Taxonomy" id="2856"/>
    <lineage>
        <taxon>Eukaryota</taxon>
        <taxon>Sar</taxon>
        <taxon>Stramenopiles</taxon>
        <taxon>Ochrophyta</taxon>
        <taxon>Bacillariophyta</taxon>
        <taxon>Bacillariophyceae</taxon>
        <taxon>Bacillariophycidae</taxon>
        <taxon>Bacillariales</taxon>
        <taxon>Bacillariaceae</taxon>
        <taxon>Cylindrotheca</taxon>
    </lineage>
</organism>
<gene>
    <name evidence="2" type="ORF">CYCCA115_LOCUS23118</name>
</gene>
<keyword evidence="3" id="KW-1185">Reference proteome</keyword>
<comment type="caution">
    <text evidence="2">The sequence shown here is derived from an EMBL/GenBank/DDBJ whole genome shotgun (WGS) entry which is preliminary data.</text>
</comment>
<accession>A0AAD2GC00</accession>